<reference evidence="2 3" key="1">
    <citation type="submission" date="2015-09" db="EMBL/GenBank/DDBJ databases">
        <authorList>
            <consortium name="Pathogen Informatics"/>
        </authorList>
    </citation>
    <scope>NUCLEOTIDE SEQUENCE [LARGE SCALE GENOMIC DNA]</scope>
    <source>
        <strain evidence="2 3">2789STDY5834875</strain>
    </source>
</reference>
<accession>A0A174YZM7</accession>
<keyword evidence="1" id="KW-0472">Membrane</keyword>
<dbReference type="EMBL" id="CZBU01000003">
    <property type="protein sequence ID" value="CUQ77211.1"/>
    <property type="molecule type" value="Genomic_DNA"/>
</dbReference>
<sequence>MKKSLGYYLGYAFAAVITICVMVLIMALTYKLVMWIL</sequence>
<name>A0A174YZM7_9FIRM</name>
<gene>
    <name evidence="2" type="ORF">ERS852490_01448</name>
</gene>
<evidence type="ECO:0000313" key="2">
    <source>
        <dbReference type="EMBL" id="CUQ77211.1"/>
    </source>
</evidence>
<evidence type="ECO:0000313" key="3">
    <source>
        <dbReference type="Proteomes" id="UP000095621"/>
    </source>
</evidence>
<proteinExistence type="predicted"/>
<keyword evidence="1" id="KW-0812">Transmembrane</keyword>
<keyword evidence="1" id="KW-1133">Transmembrane helix</keyword>
<organism evidence="2 3">
    <name type="scientific">Lachnospira eligens</name>
    <dbReference type="NCBI Taxonomy" id="39485"/>
    <lineage>
        <taxon>Bacteria</taxon>
        <taxon>Bacillati</taxon>
        <taxon>Bacillota</taxon>
        <taxon>Clostridia</taxon>
        <taxon>Lachnospirales</taxon>
        <taxon>Lachnospiraceae</taxon>
        <taxon>Lachnospira</taxon>
    </lineage>
</organism>
<dbReference type="AlphaFoldDB" id="A0A174YZM7"/>
<dbReference type="Proteomes" id="UP000095621">
    <property type="component" value="Unassembled WGS sequence"/>
</dbReference>
<evidence type="ECO:0000256" key="1">
    <source>
        <dbReference type="SAM" id="Phobius"/>
    </source>
</evidence>
<feature type="transmembrane region" description="Helical" evidence="1">
    <location>
        <begin position="7"/>
        <end position="30"/>
    </location>
</feature>
<protein>
    <submittedName>
        <fullName evidence="2">Uncharacterized protein</fullName>
    </submittedName>
</protein>